<dbReference type="EMBL" id="VLLB01000004">
    <property type="protein sequence ID" value="TWI65209.1"/>
    <property type="molecule type" value="Genomic_DNA"/>
</dbReference>
<name>A0A562R810_9BURK</name>
<evidence type="ECO:0000259" key="1">
    <source>
        <dbReference type="Pfam" id="PF04321"/>
    </source>
</evidence>
<reference evidence="2 3" key="1">
    <citation type="journal article" date="2015" name="Stand. Genomic Sci.">
        <title>Genomic Encyclopedia of Bacterial and Archaeal Type Strains, Phase III: the genomes of soil and plant-associated and newly described type strains.</title>
        <authorList>
            <person name="Whitman W.B."/>
            <person name="Woyke T."/>
            <person name="Klenk H.P."/>
            <person name="Zhou Y."/>
            <person name="Lilburn T.G."/>
            <person name="Beck B.J."/>
            <person name="De Vos P."/>
            <person name="Vandamme P."/>
            <person name="Eisen J.A."/>
            <person name="Garrity G."/>
            <person name="Hugenholtz P."/>
            <person name="Kyrpides N.C."/>
        </authorList>
    </citation>
    <scope>NUCLEOTIDE SEQUENCE [LARGE SCALE GENOMIC DNA]</scope>
    <source>
        <strain evidence="2 3">CGMCC 1.10822</strain>
    </source>
</reference>
<dbReference type="Gene3D" id="3.40.50.720">
    <property type="entry name" value="NAD(P)-binding Rossmann-like Domain"/>
    <property type="match status" value="1"/>
</dbReference>
<dbReference type="SUPFAM" id="SSF51735">
    <property type="entry name" value="NAD(P)-binding Rossmann-fold domains"/>
    <property type="match status" value="1"/>
</dbReference>
<dbReference type="AlphaFoldDB" id="A0A562R810"/>
<comment type="caution">
    <text evidence="2">The sequence shown here is derived from an EMBL/GenBank/DDBJ whole genome shotgun (WGS) entry which is preliminary data.</text>
</comment>
<evidence type="ECO:0000313" key="3">
    <source>
        <dbReference type="Proteomes" id="UP000318431"/>
    </source>
</evidence>
<protein>
    <submittedName>
        <fullName evidence="2">dTDP-4-dehydrorhamnose reductase</fullName>
    </submittedName>
</protein>
<dbReference type="RefSeq" id="WP_145649460.1">
    <property type="nucleotide sequence ID" value="NZ_VLLB01000004.1"/>
</dbReference>
<dbReference type="InterPro" id="IPR029903">
    <property type="entry name" value="RmlD-like-bd"/>
</dbReference>
<sequence length="82" mass="9177">MKILLTGCTGQVGYELEYSLQSIGKTCCLRPQPHELATLDQVREVIRVENPQLMVNPAAYAAVDKAERRRNWGAAPMPKRPP</sequence>
<organism evidence="2 3">
    <name type="scientific">Pseudoduganella lurida</name>
    <dbReference type="NCBI Taxonomy" id="1036180"/>
    <lineage>
        <taxon>Bacteria</taxon>
        <taxon>Pseudomonadati</taxon>
        <taxon>Pseudomonadota</taxon>
        <taxon>Betaproteobacteria</taxon>
        <taxon>Burkholderiales</taxon>
        <taxon>Oxalobacteraceae</taxon>
        <taxon>Telluria group</taxon>
        <taxon>Pseudoduganella</taxon>
    </lineage>
</organism>
<dbReference type="OrthoDB" id="9803892at2"/>
<accession>A0A562R810</accession>
<proteinExistence type="predicted"/>
<dbReference type="InterPro" id="IPR036291">
    <property type="entry name" value="NAD(P)-bd_dom_sf"/>
</dbReference>
<gene>
    <name evidence="2" type="ORF">IP91_02616</name>
</gene>
<dbReference type="Pfam" id="PF04321">
    <property type="entry name" value="RmlD_sub_bind"/>
    <property type="match status" value="1"/>
</dbReference>
<feature type="domain" description="RmlD-like substrate binding" evidence="1">
    <location>
        <begin position="1"/>
        <end position="70"/>
    </location>
</feature>
<evidence type="ECO:0000313" key="2">
    <source>
        <dbReference type="EMBL" id="TWI65209.1"/>
    </source>
</evidence>
<keyword evidence="3" id="KW-1185">Reference proteome</keyword>
<dbReference type="Proteomes" id="UP000318431">
    <property type="component" value="Unassembled WGS sequence"/>
</dbReference>